<dbReference type="AlphaFoldDB" id="A0A415FJL6"/>
<sequence>MRGSEKDTLLAPTYHWTLFRARYGEACLINPIYTQWVNMLEKSQKEISFWNNLLPKCEINNLKTKEEIARI</sequence>
<evidence type="ECO:0000313" key="1">
    <source>
        <dbReference type="EMBL" id="RHK23076.1"/>
    </source>
</evidence>
<dbReference type="EMBL" id="QRNE01000108">
    <property type="protein sequence ID" value="RHK23076.1"/>
    <property type="molecule type" value="Genomic_DNA"/>
</dbReference>
<name>A0A415FJL6_9BACE</name>
<dbReference type="Proteomes" id="UP000285503">
    <property type="component" value="Unassembled WGS sequence"/>
</dbReference>
<reference evidence="1 2" key="1">
    <citation type="submission" date="2018-08" db="EMBL/GenBank/DDBJ databases">
        <title>A genome reference for cultivated species of the human gut microbiota.</title>
        <authorList>
            <person name="Zou Y."/>
            <person name="Xue W."/>
            <person name="Luo G."/>
        </authorList>
    </citation>
    <scope>NUCLEOTIDE SEQUENCE [LARGE SCALE GENOMIC DNA]</scope>
    <source>
        <strain evidence="1 2">AF46-11NS</strain>
    </source>
</reference>
<organism evidence="1 2">
    <name type="scientific">Bacteroides xylanisolvens</name>
    <dbReference type="NCBI Taxonomy" id="371601"/>
    <lineage>
        <taxon>Bacteria</taxon>
        <taxon>Pseudomonadati</taxon>
        <taxon>Bacteroidota</taxon>
        <taxon>Bacteroidia</taxon>
        <taxon>Bacteroidales</taxon>
        <taxon>Bacteroidaceae</taxon>
        <taxon>Bacteroides</taxon>
    </lineage>
</organism>
<comment type="caution">
    <text evidence="1">The sequence shown here is derived from an EMBL/GenBank/DDBJ whole genome shotgun (WGS) entry which is preliminary data.</text>
</comment>
<gene>
    <name evidence="1" type="ORF">DW075_17130</name>
</gene>
<accession>A0A415FJL6</accession>
<proteinExistence type="predicted"/>
<protein>
    <submittedName>
        <fullName evidence="1">Uncharacterized protein</fullName>
    </submittedName>
</protein>
<evidence type="ECO:0000313" key="2">
    <source>
        <dbReference type="Proteomes" id="UP000285503"/>
    </source>
</evidence>